<keyword evidence="2" id="KW-1185">Reference proteome</keyword>
<gene>
    <name evidence="1" type="ORF">GMARGA_LOCUS42121</name>
</gene>
<sequence>LLRDKIFIKKYLTMDTSTVESECDFSTFSEACATIKKYAIQTNSVIILEKITKNSDNSYRQALFIYEKQGKYSRRNDKYTTKCTECLFAI</sequence>
<evidence type="ECO:0000313" key="2">
    <source>
        <dbReference type="Proteomes" id="UP000789901"/>
    </source>
</evidence>
<proteinExistence type="predicted"/>
<accession>A0ABN7XEW1</accession>
<feature type="non-terminal residue" evidence="1">
    <location>
        <position position="90"/>
    </location>
</feature>
<feature type="non-terminal residue" evidence="1">
    <location>
        <position position="1"/>
    </location>
</feature>
<name>A0ABN7XEW1_GIGMA</name>
<dbReference type="Proteomes" id="UP000789901">
    <property type="component" value="Unassembled WGS sequence"/>
</dbReference>
<organism evidence="1 2">
    <name type="scientific">Gigaspora margarita</name>
    <dbReference type="NCBI Taxonomy" id="4874"/>
    <lineage>
        <taxon>Eukaryota</taxon>
        <taxon>Fungi</taxon>
        <taxon>Fungi incertae sedis</taxon>
        <taxon>Mucoromycota</taxon>
        <taxon>Glomeromycotina</taxon>
        <taxon>Glomeromycetes</taxon>
        <taxon>Diversisporales</taxon>
        <taxon>Gigasporaceae</taxon>
        <taxon>Gigaspora</taxon>
    </lineage>
</organism>
<evidence type="ECO:0000313" key="1">
    <source>
        <dbReference type="EMBL" id="CAG8853300.1"/>
    </source>
</evidence>
<dbReference type="EMBL" id="CAJVQB010122359">
    <property type="protein sequence ID" value="CAG8853300.1"/>
    <property type="molecule type" value="Genomic_DNA"/>
</dbReference>
<comment type="caution">
    <text evidence="1">The sequence shown here is derived from an EMBL/GenBank/DDBJ whole genome shotgun (WGS) entry which is preliminary data.</text>
</comment>
<protein>
    <submittedName>
        <fullName evidence="1">38477_t:CDS:1</fullName>
    </submittedName>
</protein>
<reference evidence="1 2" key="1">
    <citation type="submission" date="2021-06" db="EMBL/GenBank/DDBJ databases">
        <authorList>
            <person name="Kallberg Y."/>
            <person name="Tangrot J."/>
            <person name="Rosling A."/>
        </authorList>
    </citation>
    <scope>NUCLEOTIDE SEQUENCE [LARGE SCALE GENOMIC DNA]</scope>
    <source>
        <strain evidence="1 2">120-4 pot B 10/14</strain>
    </source>
</reference>